<keyword evidence="2" id="KW-1185">Reference proteome</keyword>
<organism evidence="1 2">
    <name type="scientific">Olea europaea subsp. europaea</name>
    <dbReference type="NCBI Taxonomy" id="158383"/>
    <lineage>
        <taxon>Eukaryota</taxon>
        <taxon>Viridiplantae</taxon>
        <taxon>Streptophyta</taxon>
        <taxon>Embryophyta</taxon>
        <taxon>Tracheophyta</taxon>
        <taxon>Spermatophyta</taxon>
        <taxon>Magnoliopsida</taxon>
        <taxon>eudicotyledons</taxon>
        <taxon>Gunneridae</taxon>
        <taxon>Pentapetalae</taxon>
        <taxon>asterids</taxon>
        <taxon>lamiids</taxon>
        <taxon>Lamiales</taxon>
        <taxon>Oleaceae</taxon>
        <taxon>Oleeae</taxon>
        <taxon>Olea</taxon>
    </lineage>
</organism>
<gene>
    <name evidence="1" type="ORF">OLEA9_A052795</name>
</gene>
<accession>A0A8S0SFC4</accession>
<evidence type="ECO:0000313" key="2">
    <source>
        <dbReference type="Proteomes" id="UP000594638"/>
    </source>
</evidence>
<sequence length="105" mass="10782">MWVTVYDNGGGSIAVVGLETLLLLVGENVVLVTTATTVYKFKSHYSYVGGGYGTSYGGGDGRGLCRHSGCEVLVVGIDSFEMVVLLLRGDDGGDFSQGGIGGGEP</sequence>
<evidence type="ECO:0000313" key="1">
    <source>
        <dbReference type="EMBL" id="CAA2991536.1"/>
    </source>
</evidence>
<reference evidence="1 2" key="1">
    <citation type="submission" date="2019-12" db="EMBL/GenBank/DDBJ databases">
        <authorList>
            <person name="Alioto T."/>
            <person name="Alioto T."/>
            <person name="Gomez Garrido J."/>
        </authorList>
    </citation>
    <scope>NUCLEOTIDE SEQUENCE [LARGE SCALE GENOMIC DNA]</scope>
</reference>
<proteinExistence type="predicted"/>
<dbReference type="AlphaFoldDB" id="A0A8S0SFC4"/>
<comment type="caution">
    <text evidence="1">The sequence shown here is derived from an EMBL/GenBank/DDBJ whole genome shotgun (WGS) entry which is preliminary data.</text>
</comment>
<protein>
    <submittedName>
        <fullName evidence="1">Uncharacterized protein</fullName>
    </submittedName>
</protein>
<dbReference type="EMBL" id="CACTIH010005426">
    <property type="protein sequence ID" value="CAA2991536.1"/>
    <property type="molecule type" value="Genomic_DNA"/>
</dbReference>
<dbReference type="Gramene" id="OE9A052795T1">
    <property type="protein sequence ID" value="OE9A052795C1"/>
    <property type="gene ID" value="OE9A052795"/>
</dbReference>
<name>A0A8S0SFC4_OLEEU</name>
<dbReference type="Proteomes" id="UP000594638">
    <property type="component" value="Unassembled WGS sequence"/>
</dbReference>